<keyword evidence="3" id="KW-0804">Transcription</keyword>
<sequence>MATIHDVARIAGFSLGTVSNVINRPERVAPKTRQKIEQVMAELNYTPNAMARGLSLGQSRNVGVVLPNSHHPYFAHIVNGITDAAFPTGYRVTLLPTNYLEEFERQYLREFQQKMYAGMIFVSRQLPLTELESYVRYGQVVTCENVGDRQITSVYSDRTATYRAALRWIWTRGYRNVAILGLRGPEHSETTRDLLAAYEYVFHAPLSEARFRGGVATRQDGYAAAQFLATTDAQIDFVMANGDDIAAGVYAAYKELGGPMPGIMGTENQLSGQLLHLPTINHHLETLGHIAFNQAIRPGIRHQLVKSDFVAR</sequence>
<dbReference type="SUPFAM" id="SSF53822">
    <property type="entry name" value="Periplasmic binding protein-like I"/>
    <property type="match status" value="1"/>
</dbReference>
<dbReference type="PANTHER" id="PTHR30146:SF105">
    <property type="entry name" value="CATABOLITE CONTROL PROTEIN B"/>
    <property type="match status" value="1"/>
</dbReference>
<dbReference type="Pfam" id="PF00532">
    <property type="entry name" value="Peripla_BP_1"/>
    <property type="match status" value="1"/>
</dbReference>
<evidence type="ECO:0000259" key="4">
    <source>
        <dbReference type="PROSITE" id="PS50932"/>
    </source>
</evidence>
<feature type="domain" description="HTH lacI-type" evidence="4">
    <location>
        <begin position="2"/>
        <end position="56"/>
    </location>
</feature>
<keyword evidence="6" id="KW-1185">Reference proteome</keyword>
<dbReference type="PANTHER" id="PTHR30146">
    <property type="entry name" value="LACI-RELATED TRANSCRIPTIONAL REPRESSOR"/>
    <property type="match status" value="1"/>
</dbReference>
<keyword evidence="2" id="KW-0238">DNA-binding</keyword>
<dbReference type="AlphaFoldDB" id="A0A0R1ZH08"/>
<comment type="caution">
    <text evidence="5">The sequence shown here is derived from an EMBL/GenBank/DDBJ whole genome shotgun (WGS) entry which is preliminary data.</text>
</comment>
<reference evidence="5 6" key="1">
    <citation type="journal article" date="2015" name="Genome Announc.">
        <title>Expanding the biotechnology potential of lactobacilli through comparative genomics of 213 strains and associated genera.</title>
        <authorList>
            <person name="Sun Z."/>
            <person name="Harris H.M."/>
            <person name="McCann A."/>
            <person name="Guo C."/>
            <person name="Argimon S."/>
            <person name="Zhang W."/>
            <person name="Yang X."/>
            <person name="Jeffery I.B."/>
            <person name="Cooney J.C."/>
            <person name="Kagawa T.F."/>
            <person name="Liu W."/>
            <person name="Song Y."/>
            <person name="Salvetti E."/>
            <person name="Wrobel A."/>
            <person name="Rasinkangas P."/>
            <person name="Parkhill J."/>
            <person name="Rea M.C."/>
            <person name="O'Sullivan O."/>
            <person name="Ritari J."/>
            <person name="Douillard F.P."/>
            <person name="Paul Ross R."/>
            <person name="Yang R."/>
            <person name="Briner A.E."/>
            <person name="Felis G.E."/>
            <person name="de Vos W.M."/>
            <person name="Barrangou R."/>
            <person name="Klaenhammer T.R."/>
            <person name="Caufield P.W."/>
            <person name="Cui Y."/>
            <person name="Zhang H."/>
            <person name="O'Toole P.W."/>
        </authorList>
    </citation>
    <scope>NUCLEOTIDE SEQUENCE [LARGE SCALE GENOMIC DNA]</scope>
    <source>
        <strain evidence="5 6">DSM 20505</strain>
    </source>
</reference>
<dbReference type="InterPro" id="IPR028082">
    <property type="entry name" value="Peripla_BP_I"/>
</dbReference>
<dbReference type="CDD" id="cd01392">
    <property type="entry name" value="HTH_LacI"/>
    <property type="match status" value="1"/>
</dbReference>
<dbReference type="InterPro" id="IPR010982">
    <property type="entry name" value="Lambda_DNA-bd_dom_sf"/>
</dbReference>
<dbReference type="GO" id="GO:0000976">
    <property type="term" value="F:transcription cis-regulatory region binding"/>
    <property type="evidence" value="ECO:0007669"/>
    <property type="project" value="TreeGrafter"/>
</dbReference>
<proteinExistence type="predicted"/>
<dbReference type="SUPFAM" id="SSF47413">
    <property type="entry name" value="lambda repressor-like DNA-binding domains"/>
    <property type="match status" value="1"/>
</dbReference>
<accession>A0A0R1ZH08</accession>
<dbReference type="GO" id="GO:0003700">
    <property type="term" value="F:DNA-binding transcription factor activity"/>
    <property type="evidence" value="ECO:0007669"/>
    <property type="project" value="TreeGrafter"/>
</dbReference>
<dbReference type="CDD" id="cd06286">
    <property type="entry name" value="PBP1_CcpB-like"/>
    <property type="match status" value="1"/>
</dbReference>
<dbReference type="EMBL" id="AYYO01000056">
    <property type="protein sequence ID" value="KRM54272.1"/>
    <property type="molecule type" value="Genomic_DNA"/>
</dbReference>
<dbReference type="SMART" id="SM00354">
    <property type="entry name" value="HTH_LACI"/>
    <property type="match status" value="1"/>
</dbReference>
<dbReference type="InterPro" id="IPR000843">
    <property type="entry name" value="HTH_LacI"/>
</dbReference>
<keyword evidence="1" id="KW-0805">Transcription regulation</keyword>
<dbReference type="Gene3D" id="3.40.50.2300">
    <property type="match status" value="2"/>
</dbReference>
<dbReference type="InterPro" id="IPR001761">
    <property type="entry name" value="Peripla_BP/Lac1_sug-bd_dom"/>
</dbReference>
<organism evidence="5 6">
    <name type="scientific">Lacticaseibacillus sharpeae JCM 1186 = DSM 20505</name>
    <dbReference type="NCBI Taxonomy" id="1291052"/>
    <lineage>
        <taxon>Bacteria</taxon>
        <taxon>Bacillati</taxon>
        <taxon>Bacillota</taxon>
        <taxon>Bacilli</taxon>
        <taxon>Lactobacillales</taxon>
        <taxon>Lactobacillaceae</taxon>
        <taxon>Lacticaseibacillus</taxon>
    </lineage>
</organism>
<protein>
    <submittedName>
        <fullName evidence="5">Laci family sugar-binding transcriptional regulator</fullName>
    </submittedName>
</protein>
<dbReference type="STRING" id="1291052.FC18_GL000491"/>
<dbReference type="Pfam" id="PF00356">
    <property type="entry name" value="LacI"/>
    <property type="match status" value="1"/>
</dbReference>
<dbReference type="Gene3D" id="1.10.260.40">
    <property type="entry name" value="lambda repressor-like DNA-binding domains"/>
    <property type="match status" value="1"/>
</dbReference>
<evidence type="ECO:0000256" key="3">
    <source>
        <dbReference type="ARBA" id="ARBA00023163"/>
    </source>
</evidence>
<dbReference type="OrthoDB" id="9798934at2"/>
<dbReference type="Proteomes" id="UP000051679">
    <property type="component" value="Unassembled WGS sequence"/>
</dbReference>
<name>A0A0R1ZH08_9LACO</name>
<evidence type="ECO:0000256" key="2">
    <source>
        <dbReference type="ARBA" id="ARBA00023125"/>
    </source>
</evidence>
<dbReference type="RefSeq" id="WP_056976331.1">
    <property type="nucleotide sequence ID" value="NZ_AYYO01000056.1"/>
</dbReference>
<evidence type="ECO:0000256" key="1">
    <source>
        <dbReference type="ARBA" id="ARBA00023015"/>
    </source>
</evidence>
<dbReference type="PROSITE" id="PS50932">
    <property type="entry name" value="HTH_LACI_2"/>
    <property type="match status" value="1"/>
</dbReference>
<dbReference type="PATRIC" id="fig|1291052.5.peg.502"/>
<evidence type="ECO:0000313" key="6">
    <source>
        <dbReference type="Proteomes" id="UP000051679"/>
    </source>
</evidence>
<gene>
    <name evidence="5" type="ORF">FC18_GL000491</name>
</gene>
<evidence type="ECO:0000313" key="5">
    <source>
        <dbReference type="EMBL" id="KRM54272.1"/>
    </source>
</evidence>